<keyword evidence="3" id="KW-0238">DNA-binding</keyword>
<reference evidence="6 7" key="1">
    <citation type="submission" date="2018-09" db="EMBL/GenBank/DDBJ databases">
        <title>Murine metabolic-syndrome-specific gut microbial biobank.</title>
        <authorList>
            <person name="Liu C."/>
        </authorList>
    </citation>
    <scope>NUCLEOTIDE SEQUENCE [LARGE SCALE GENOMIC DNA]</scope>
    <source>
        <strain evidence="6 7">0.1xD8-82</strain>
    </source>
</reference>
<dbReference type="Pfam" id="PF03466">
    <property type="entry name" value="LysR_substrate"/>
    <property type="match status" value="1"/>
</dbReference>
<dbReference type="PANTHER" id="PTHR30346">
    <property type="entry name" value="TRANSCRIPTIONAL DUAL REGULATOR HCAR-RELATED"/>
    <property type="match status" value="1"/>
</dbReference>
<dbReference type="Gene3D" id="1.10.10.10">
    <property type="entry name" value="Winged helix-like DNA-binding domain superfamily/Winged helix DNA-binding domain"/>
    <property type="match status" value="1"/>
</dbReference>
<dbReference type="InterPro" id="IPR036388">
    <property type="entry name" value="WH-like_DNA-bd_sf"/>
</dbReference>
<accession>A0A3A9AQP0</accession>
<sequence>MLKQLKYFMSVVDCNSFTEAAEQCFISQSAISQQISTLEQDLGVLLIKRQKRKFSLTPAGEYLYHESRGLLEQAEAIRRETVRIGQNAELRLRIGYLEGYEGKKLQEAIYEFTAAYPEVVLSVTKYSHEDLYLKVSNDEIDLVLSYQRRAFQDQYENYHLQYVPCLIEISTHNKLAQQSFAYAEEIKEILCILIAKKEQRELERIFYQNTLGIGRHFYFVESADDARLSVIGNRGFHTVADIGLYDDPPGLKRLPLLRGDHTPIELNYCAFWKKEKSNYYIEEFASVFKKKITEGK</sequence>
<dbReference type="SUPFAM" id="SSF53850">
    <property type="entry name" value="Periplasmic binding protein-like II"/>
    <property type="match status" value="1"/>
</dbReference>
<proteinExistence type="inferred from homology"/>
<dbReference type="FunFam" id="1.10.10.10:FF:000001">
    <property type="entry name" value="LysR family transcriptional regulator"/>
    <property type="match status" value="1"/>
</dbReference>
<dbReference type="OrthoDB" id="108771at2"/>
<comment type="similarity">
    <text evidence="1">Belongs to the LysR transcriptional regulatory family.</text>
</comment>
<dbReference type="RefSeq" id="WP_120471333.1">
    <property type="nucleotide sequence ID" value="NZ_RAYQ01000018.1"/>
</dbReference>
<evidence type="ECO:0000256" key="2">
    <source>
        <dbReference type="ARBA" id="ARBA00023015"/>
    </source>
</evidence>
<dbReference type="Pfam" id="PF00126">
    <property type="entry name" value="HTH_1"/>
    <property type="match status" value="1"/>
</dbReference>
<dbReference type="GO" id="GO:0003700">
    <property type="term" value="F:DNA-binding transcription factor activity"/>
    <property type="evidence" value="ECO:0007669"/>
    <property type="project" value="InterPro"/>
</dbReference>
<organism evidence="6 7">
    <name type="scientific">Parablautia intestinalis</name>
    <dbReference type="NCBI Taxonomy" id="2320100"/>
    <lineage>
        <taxon>Bacteria</taxon>
        <taxon>Bacillati</taxon>
        <taxon>Bacillota</taxon>
        <taxon>Clostridia</taxon>
        <taxon>Lachnospirales</taxon>
        <taxon>Lachnospiraceae</taxon>
        <taxon>Parablautia</taxon>
    </lineage>
</organism>
<dbReference type="PANTHER" id="PTHR30346:SF28">
    <property type="entry name" value="HTH-TYPE TRANSCRIPTIONAL REGULATOR CYNR"/>
    <property type="match status" value="1"/>
</dbReference>
<dbReference type="InterPro" id="IPR000847">
    <property type="entry name" value="LysR_HTH_N"/>
</dbReference>
<comment type="caution">
    <text evidence="6">The sequence shown here is derived from an EMBL/GenBank/DDBJ whole genome shotgun (WGS) entry which is preliminary data.</text>
</comment>
<evidence type="ECO:0000256" key="1">
    <source>
        <dbReference type="ARBA" id="ARBA00009437"/>
    </source>
</evidence>
<protein>
    <submittedName>
        <fullName evidence="6">LysR family transcriptional regulator</fullName>
    </submittedName>
</protein>
<name>A0A3A9AQP0_9FIRM</name>
<evidence type="ECO:0000259" key="5">
    <source>
        <dbReference type="PROSITE" id="PS50931"/>
    </source>
</evidence>
<dbReference type="InterPro" id="IPR036390">
    <property type="entry name" value="WH_DNA-bd_sf"/>
</dbReference>
<dbReference type="Proteomes" id="UP000280696">
    <property type="component" value="Unassembled WGS sequence"/>
</dbReference>
<dbReference type="Gene3D" id="3.40.190.10">
    <property type="entry name" value="Periplasmic binding protein-like II"/>
    <property type="match status" value="1"/>
</dbReference>
<dbReference type="EMBL" id="RAYQ01000018">
    <property type="protein sequence ID" value="RKI89901.1"/>
    <property type="molecule type" value="Genomic_DNA"/>
</dbReference>
<feature type="domain" description="HTH lysR-type" evidence="5">
    <location>
        <begin position="1"/>
        <end position="57"/>
    </location>
</feature>
<dbReference type="GO" id="GO:0032993">
    <property type="term" value="C:protein-DNA complex"/>
    <property type="evidence" value="ECO:0007669"/>
    <property type="project" value="TreeGrafter"/>
</dbReference>
<keyword evidence="7" id="KW-1185">Reference proteome</keyword>
<dbReference type="PRINTS" id="PR00039">
    <property type="entry name" value="HTHLYSR"/>
</dbReference>
<evidence type="ECO:0000313" key="7">
    <source>
        <dbReference type="Proteomes" id="UP000280696"/>
    </source>
</evidence>
<dbReference type="PROSITE" id="PS50931">
    <property type="entry name" value="HTH_LYSR"/>
    <property type="match status" value="1"/>
</dbReference>
<dbReference type="SUPFAM" id="SSF46785">
    <property type="entry name" value="Winged helix' DNA-binding domain"/>
    <property type="match status" value="1"/>
</dbReference>
<evidence type="ECO:0000256" key="4">
    <source>
        <dbReference type="ARBA" id="ARBA00023163"/>
    </source>
</evidence>
<dbReference type="InterPro" id="IPR005119">
    <property type="entry name" value="LysR_subst-bd"/>
</dbReference>
<evidence type="ECO:0000313" key="6">
    <source>
        <dbReference type="EMBL" id="RKI89901.1"/>
    </source>
</evidence>
<gene>
    <name evidence="6" type="ORF">D7V94_15990</name>
</gene>
<evidence type="ECO:0000256" key="3">
    <source>
        <dbReference type="ARBA" id="ARBA00023125"/>
    </source>
</evidence>
<keyword evidence="2" id="KW-0805">Transcription regulation</keyword>
<dbReference type="AlphaFoldDB" id="A0A3A9AQP0"/>
<dbReference type="GO" id="GO:0003677">
    <property type="term" value="F:DNA binding"/>
    <property type="evidence" value="ECO:0007669"/>
    <property type="project" value="UniProtKB-KW"/>
</dbReference>
<keyword evidence="4" id="KW-0804">Transcription</keyword>